<dbReference type="AlphaFoldDB" id="A0A0K2TWH8"/>
<sequence length="42" mass="5025">MKEDFCRLVFPRGKIIKNCCVIYLGSKFSLFISYQLRKMSNF</sequence>
<proteinExistence type="predicted"/>
<dbReference type="EMBL" id="HACA01012844">
    <property type="protein sequence ID" value="CDW30205.1"/>
    <property type="molecule type" value="Transcribed_RNA"/>
</dbReference>
<organism evidence="1">
    <name type="scientific">Lepeophtheirus salmonis</name>
    <name type="common">Salmon louse</name>
    <name type="synonym">Caligus salmonis</name>
    <dbReference type="NCBI Taxonomy" id="72036"/>
    <lineage>
        <taxon>Eukaryota</taxon>
        <taxon>Metazoa</taxon>
        <taxon>Ecdysozoa</taxon>
        <taxon>Arthropoda</taxon>
        <taxon>Crustacea</taxon>
        <taxon>Multicrustacea</taxon>
        <taxon>Hexanauplia</taxon>
        <taxon>Copepoda</taxon>
        <taxon>Siphonostomatoida</taxon>
        <taxon>Caligidae</taxon>
        <taxon>Lepeophtheirus</taxon>
    </lineage>
</organism>
<name>A0A0K2TWH8_LEPSM</name>
<reference evidence="1" key="1">
    <citation type="submission" date="2014-05" db="EMBL/GenBank/DDBJ databases">
        <authorList>
            <person name="Chronopoulou M."/>
        </authorList>
    </citation>
    <scope>NUCLEOTIDE SEQUENCE</scope>
    <source>
        <tissue evidence="1">Whole organism</tissue>
    </source>
</reference>
<accession>A0A0K2TWH8</accession>
<protein>
    <submittedName>
        <fullName evidence="1">Uncharacterized protein</fullName>
    </submittedName>
</protein>
<evidence type="ECO:0000313" key="1">
    <source>
        <dbReference type="EMBL" id="CDW30205.1"/>
    </source>
</evidence>